<feature type="region of interest" description="Disordered" evidence="1">
    <location>
        <begin position="1230"/>
        <end position="1249"/>
    </location>
</feature>
<accession>A0AAE0XSU8</accession>
<evidence type="ECO:0000313" key="2">
    <source>
        <dbReference type="EMBL" id="KAK3709159.1"/>
    </source>
</evidence>
<protein>
    <submittedName>
        <fullName evidence="2">Uncharacterized protein</fullName>
    </submittedName>
</protein>
<feature type="region of interest" description="Disordered" evidence="1">
    <location>
        <begin position="1081"/>
        <end position="1126"/>
    </location>
</feature>
<sequence length="1738" mass="194746">MSESTSWISFQDKARIITSYVIAKSLQVYRDDASMGSEMYKLRHINKEIKRHKDVYFHMTSRLNANSMPTKIENKSEDGTSAKLSGKDFDEPKLFVGHTSPLIGETVKILESCPVNGYPPLRKNHNELCVNVEQDATGEERALGVVDTQTFLTEPCGEKPEWPSVDVCKEDISNLKLLLPYKEQVQVVNRPVSGVKEEATAPSLRGQIDRDAEIRQERGLNVSSRYVTGFVDADYLKSRQPSNVNDQEKIFEASETQMNREENLLDRAFTSPRYFRRQHSDTELCKNSSAFEPEKCQHFKSVIPPRKRLRRFQSCPKHFAKTTCEKSLDICVTSSGVDVNITCSKSDNCSKGMSANLPTCGEKLVHDSDEVVSFSLDVDKPRNPPLLLENKTAHFIDGDSERGGNPLLPANSLFTPVRCFTKKCNKFEGLAIDDKISYPPLKESRCIAETCLFLHEEDRKLTETEEPPHREDKSLTDTRNLLHTENIHLIESGRSPFVRHDIHHKEKLQKDSTSNFYRKQSWSTLNSFSEGAKESVSRISNSIDMCDVQANRSLQRNIRKSNPDEDSLKANTNIFKDPLIAKQNINTCNSFFYDSVLKIWGIDKAIKCWKNRTQTTRLAVAQPFSDIDGKKECLLNSQAEKSHHEQHGKYDTIFCCESGVMADIFPTEMKSSNVRSITRGIDTQAASQVGASKVISDSFQANMLAFVKKWKQISKTGYNRHPTTKIGLANDTLAVCLKPGCSQLGTAKIVSDRSRGMLITKTLILAAYLKEAETQINNLGFAGTATQEGNISEVDQDMIGLVLKDKLKETGQRVSVTLGVAASDSVSNLTKPKAKSFKSSCSDSQILCRPSPDRDFNSYSDGSSLCLDNQINFKVIHNTQSDCLYNNSTALDLAKCREEYEDNQTCDKAKDELLSEEEQIESKHQDSPKDPTARRLSKYLSGVSPTSDEVFFASKSSMALQCVIRQRNSEVSIQEPEDSFTFQATKEVSQNYNEHGYRRKRSHEGNFSEILSPLVFSYRLKPAATCLMNETDVRNEAGDINSPSASDLVSRYMDKTDKAICLQEIKNDPEVDIQFAQQQESLAHDDPQQLSSLKRASPEGQSGDSAESLDSDTSETESSQTQSQTEIKAFSSFMPAPLLEVDQIGIRKHKPLSSEAEVSMYHDKDLVNTIEVYASSQSQWPRRNSNRLSPYTRPRWAALSRLKMRLRGFHKTPETTTPASDEFTVQAKFTTDRDRSDQTIEESSSQRQKPTFSARLGYVFKGTGKLKPLNLEKPFESSLASLWMPGVLACVQAAIGGNSQVFSTMLSSSSENVTRKDSIKWIPKWKSHDELLSEAASSRPLHPRIHELKRDEDCQRSLRKVSWPKKKSASFTAEGQSFRGYSVPAEFPEIPSLQPVIQAGYPPLYLQKSVSPAKSKKTQSLQSFSPAESYQTQLLQLGSHVEPLQYQSMQLSCPDKLPQSQLLYMPPQESARGQALKSVSRSDLQSQHLQNETSLAELQIRQSMSKSSVGSPLVCPLLPEVKHGEARSQFSKPHLFAQIQSQHQQDIVTTADQHLLSTSDQDQIVLSEADGQRESKLQKKFIRRQKTLTEQEEAARLEGPQLKPQGKLQVQPEDQPQVPKQLPQLHMPHPQSQILILKSPSPKTKSKLPNNKQRYQSPLAEHKCEAEPPLLSSQCPAPEQPYLASSSLVSPHQVAATVHTRQVSLSERGGSGSTRPNTPSSLSLTCCFACLKCRNAQD</sequence>
<proteinExistence type="predicted"/>
<reference evidence="2" key="1">
    <citation type="journal article" date="2023" name="G3 (Bethesda)">
        <title>A reference genome for the long-term kleptoplast-retaining sea slug Elysia crispata morphotype clarki.</title>
        <authorList>
            <person name="Eastman K.E."/>
            <person name="Pendleton A.L."/>
            <person name="Shaikh M.A."/>
            <person name="Suttiyut T."/>
            <person name="Ogas R."/>
            <person name="Tomko P."/>
            <person name="Gavelis G."/>
            <person name="Widhalm J.R."/>
            <person name="Wisecaver J.H."/>
        </authorList>
    </citation>
    <scope>NUCLEOTIDE SEQUENCE</scope>
    <source>
        <strain evidence="2">ECLA1</strain>
    </source>
</reference>
<dbReference type="EMBL" id="JAWDGP010007673">
    <property type="protein sequence ID" value="KAK3709159.1"/>
    <property type="molecule type" value="Genomic_DNA"/>
</dbReference>
<name>A0AAE0XSU8_9GAST</name>
<dbReference type="Proteomes" id="UP001283361">
    <property type="component" value="Unassembled WGS sequence"/>
</dbReference>
<feature type="compositionally biased region" description="Low complexity" evidence="1">
    <location>
        <begin position="1116"/>
        <end position="1126"/>
    </location>
</feature>
<feature type="region of interest" description="Disordered" evidence="1">
    <location>
        <begin position="1593"/>
        <end position="1625"/>
    </location>
</feature>
<comment type="caution">
    <text evidence="2">The sequence shown here is derived from an EMBL/GenBank/DDBJ whole genome shotgun (WGS) entry which is preliminary data.</text>
</comment>
<evidence type="ECO:0000256" key="1">
    <source>
        <dbReference type="SAM" id="MobiDB-lite"/>
    </source>
</evidence>
<organism evidence="2 3">
    <name type="scientific">Elysia crispata</name>
    <name type="common">lettuce slug</name>
    <dbReference type="NCBI Taxonomy" id="231223"/>
    <lineage>
        <taxon>Eukaryota</taxon>
        <taxon>Metazoa</taxon>
        <taxon>Spiralia</taxon>
        <taxon>Lophotrochozoa</taxon>
        <taxon>Mollusca</taxon>
        <taxon>Gastropoda</taxon>
        <taxon>Heterobranchia</taxon>
        <taxon>Euthyneura</taxon>
        <taxon>Panpulmonata</taxon>
        <taxon>Sacoglossa</taxon>
        <taxon>Placobranchoidea</taxon>
        <taxon>Plakobranchidae</taxon>
        <taxon>Elysia</taxon>
    </lineage>
</organism>
<gene>
    <name evidence="2" type="ORF">RRG08_030840</name>
</gene>
<evidence type="ECO:0000313" key="3">
    <source>
        <dbReference type="Proteomes" id="UP001283361"/>
    </source>
</evidence>
<feature type="compositionally biased region" description="Polar residues" evidence="1">
    <location>
        <begin position="1088"/>
        <end position="1103"/>
    </location>
</feature>
<keyword evidence="3" id="KW-1185">Reference proteome</keyword>